<feature type="signal peptide" evidence="1">
    <location>
        <begin position="1"/>
        <end position="18"/>
    </location>
</feature>
<dbReference type="SUPFAM" id="SSF56935">
    <property type="entry name" value="Porins"/>
    <property type="match status" value="1"/>
</dbReference>
<dbReference type="RefSeq" id="WP_282332461.1">
    <property type="nucleotide sequence ID" value="NZ_JASBRG010000001.1"/>
</dbReference>
<name>A0ABT6R709_9BACT</name>
<gene>
    <name evidence="2" type="ORF">QJ048_01080</name>
</gene>
<dbReference type="EMBL" id="JASBRG010000001">
    <property type="protein sequence ID" value="MDI3318340.1"/>
    <property type="molecule type" value="Genomic_DNA"/>
</dbReference>
<evidence type="ECO:0000256" key="1">
    <source>
        <dbReference type="SAM" id="SignalP"/>
    </source>
</evidence>
<dbReference type="Gene3D" id="2.60.40.1930">
    <property type="match status" value="1"/>
</dbReference>
<keyword evidence="3" id="KW-1185">Reference proteome</keyword>
<keyword evidence="1" id="KW-0732">Signal</keyword>
<dbReference type="Proteomes" id="UP001226434">
    <property type="component" value="Unassembled WGS sequence"/>
</dbReference>
<evidence type="ECO:0000313" key="2">
    <source>
        <dbReference type="EMBL" id="MDI3318340.1"/>
    </source>
</evidence>
<evidence type="ECO:0000313" key="3">
    <source>
        <dbReference type="Proteomes" id="UP001226434"/>
    </source>
</evidence>
<protein>
    <recommendedName>
        <fullName evidence="4">Macroglobulin domain-containing protein</fullName>
    </recommendedName>
</protein>
<comment type="caution">
    <text evidence="2">The sequence shown here is derived from an EMBL/GenBank/DDBJ whole genome shotgun (WGS) entry which is preliminary data.</text>
</comment>
<reference evidence="2 3" key="1">
    <citation type="submission" date="2023-05" db="EMBL/GenBank/DDBJ databases">
        <title>Genome sequence of Pinibacter sp. MAH-24.</title>
        <authorList>
            <person name="Huq M.A."/>
        </authorList>
    </citation>
    <scope>NUCLEOTIDE SEQUENCE [LARGE SCALE GENOMIC DNA]</scope>
    <source>
        <strain evidence="2 3">MAH-24</strain>
    </source>
</reference>
<accession>A0ABT6R709</accession>
<organism evidence="2 3">
    <name type="scientific">Pinibacter soli</name>
    <dbReference type="NCBI Taxonomy" id="3044211"/>
    <lineage>
        <taxon>Bacteria</taxon>
        <taxon>Pseudomonadati</taxon>
        <taxon>Bacteroidota</taxon>
        <taxon>Chitinophagia</taxon>
        <taxon>Chitinophagales</taxon>
        <taxon>Chitinophagaceae</taxon>
        <taxon>Pinibacter</taxon>
    </lineage>
</organism>
<evidence type="ECO:0008006" key="4">
    <source>
        <dbReference type="Google" id="ProtNLM"/>
    </source>
</evidence>
<sequence>MKKLLFVLICLCTFFRYANSQSLLDSTVLKISKSYAPEKIYLHYDKSSYCAGETVWFKAYLLEGGLPSAQSKTLYVDWVADNGTVLSHVVSPVLSGATNGQFEIPQNYNYRSLHVRAYTKWMLNFDTAFLYNKDIHILLKASTETPHTAPAIISSIQFFPEGGDIIRGVTNRVAFKANDQYGRPVEIKGTLEDSKGTLIQSFSSVHDGMGSFSFTPQQGIDYTVKWIDEKDKEHTSVLPTIKPSGVSMQMTIEDTKRVIRISTGASNEKAPQDFHLVGTMNQGLVFTNDISLNENSSVGRIIPTEELLSGVLTFTLFDENWTPIAERITFINNNEYAFQPIMEVQKSDLNKRKRNELEIQIPDSLQDANLSIAVTDMSIEKDTSENIISHFLLSSDVRGKINNPAYYFSNNSDSITQQLDLVMLTNGWRRYKWEDVTKGKLPAITHPRDNTYLHLTGQLFGVPKSQLSGKESVAIILKDSTRSRLEIMDVAKDGTFGDPEMLVFDTIKAYFSLKSKFLKQATAKFSIDRLPAPNYTNFSKNLQYVTPSFDTTGASRHSLMVLKYFDIINKDKAQVLQTVTVTARKKPSVDVLDAKYTSGLFSHGDSYQFDLINDPASGAYGDIFSYLQGRIAGLQINTTSFPTTFKWRGGGGVGLFLDEIHTDVEMLQTFPVSDIAYVKVFRPPFMGGFGGSNGAIAIYTRKGDDRVAGSSGLSSNTIIGYTIVKQFYSPNYDIYDSKNDQLDVRSTLYWNPLLRSNAKSKKIDLSFYNNDITKSFRVVIEGITKDGLLTHFEQVIK</sequence>
<proteinExistence type="predicted"/>
<feature type="chain" id="PRO_5045607162" description="Macroglobulin domain-containing protein" evidence="1">
    <location>
        <begin position="19"/>
        <end position="797"/>
    </location>
</feature>